<evidence type="ECO:0000313" key="1">
    <source>
        <dbReference type="EMBL" id="MFC0678122.1"/>
    </source>
</evidence>
<evidence type="ECO:0000313" key="2">
    <source>
        <dbReference type="Proteomes" id="UP001589896"/>
    </source>
</evidence>
<reference evidence="1 2" key="1">
    <citation type="submission" date="2024-09" db="EMBL/GenBank/DDBJ databases">
        <authorList>
            <person name="Sun Q."/>
            <person name="Mori K."/>
        </authorList>
    </citation>
    <scope>NUCLEOTIDE SEQUENCE [LARGE SCALE GENOMIC DNA]</scope>
    <source>
        <strain evidence="1 2">KCTC 23076</strain>
    </source>
</reference>
<name>A0ABV6RMB3_9GAMM</name>
<protein>
    <submittedName>
        <fullName evidence="1">Uncharacterized protein</fullName>
    </submittedName>
</protein>
<accession>A0ABV6RMB3</accession>
<proteinExistence type="predicted"/>
<comment type="caution">
    <text evidence="1">The sequence shown here is derived from an EMBL/GenBank/DDBJ whole genome shotgun (WGS) entry which is preliminary data.</text>
</comment>
<sequence>MADRTPHREPDVDAVLDILWKWDFAGLASRAQAPDEYDRLCDQLIARVRQSPESTRAWLTRELSENWALNIPARAIDHFVAEVESVVRTR</sequence>
<gene>
    <name evidence="1" type="ORF">ACFFGH_09745</name>
</gene>
<dbReference type="EMBL" id="JBHLTG010000002">
    <property type="protein sequence ID" value="MFC0678122.1"/>
    <property type="molecule type" value="Genomic_DNA"/>
</dbReference>
<keyword evidence="2" id="KW-1185">Reference proteome</keyword>
<dbReference type="Proteomes" id="UP001589896">
    <property type="component" value="Unassembled WGS sequence"/>
</dbReference>
<organism evidence="1 2">
    <name type="scientific">Lysobacter korlensis</name>
    <dbReference type="NCBI Taxonomy" id="553636"/>
    <lineage>
        <taxon>Bacteria</taxon>
        <taxon>Pseudomonadati</taxon>
        <taxon>Pseudomonadota</taxon>
        <taxon>Gammaproteobacteria</taxon>
        <taxon>Lysobacterales</taxon>
        <taxon>Lysobacteraceae</taxon>
        <taxon>Lysobacter</taxon>
    </lineage>
</organism>
<dbReference type="RefSeq" id="WP_386667694.1">
    <property type="nucleotide sequence ID" value="NZ_JBHLTG010000002.1"/>
</dbReference>